<dbReference type="RefSeq" id="WP_156202604.1">
    <property type="nucleotide sequence ID" value="NZ_CP046457.1"/>
</dbReference>
<dbReference type="EC" id="2.4.1.129" evidence="1"/>
<accession>A0A6I6DBR9</accession>
<dbReference type="KEGG" id="salq:SYNTR_0037"/>
<dbReference type="Proteomes" id="UP000426444">
    <property type="component" value="Chromosome"/>
</dbReference>
<dbReference type="GO" id="GO:0016757">
    <property type="term" value="F:glycosyltransferase activity"/>
    <property type="evidence" value="ECO:0007669"/>
    <property type="project" value="UniProtKB-KW"/>
</dbReference>
<sequence length="85" mass="10249">MQEVKKQFDNLSDEEKKEFLKSISPELAKICKENPMEMMENFMPVFMDMMPEMMTMCMQMMQDSKMDMSQMMSMMMNMNNKKEND</sequence>
<keyword evidence="2" id="KW-1185">Reference proteome</keyword>
<organism evidence="1 2">
    <name type="scientific">Candidatus Syntrophocurvum alkaliphilum</name>
    <dbReference type="NCBI Taxonomy" id="2293317"/>
    <lineage>
        <taxon>Bacteria</taxon>
        <taxon>Bacillati</taxon>
        <taxon>Bacillota</taxon>
        <taxon>Clostridia</taxon>
        <taxon>Eubacteriales</taxon>
        <taxon>Syntrophomonadaceae</taxon>
        <taxon>Candidatus Syntrophocurvum</taxon>
    </lineage>
</organism>
<gene>
    <name evidence="1" type="ORF">SYNTR_0037</name>
</gene>
<keyword evidence="1" id="KW-0328">Glycosyltransferase</keyword>
<name>A0A6I6DBR9_9FIRM</name>
<keyword evidence="1" id="KW-0132">Cell division</keyword>
<keyword evidence="1" id="KW-0131">Cell cycle</keyword>
<evidence type="ECO:0000313" key="2">
    <source>
        <dbReference type="Proteomes" id="UP000426444"/>
    </source>
</evidence>
<keyword evidence="1" id="KW-0808">Transferase</keyword>
<evidence type="ECO:0000313" key="1">
    <source>
        <dbReference type="EMBL" id="QGT98630.1"/>
    </source>
</evidence>
<proteinExistence type="predicted"/>
<protein>
    <submittedName>
        <fullName evidence="1">Cell division protein FtsI [Peptidoglycan synthetase]</fullName>
        <ecNumber evidence="1">2.4.1.129</ecNumber>
    </submittedName>
</protein>
<dbReference type="GO" id="GO:0051301">
    <property type="term" value="P:cell division"/>
    <property type="evidence" value="ECO:0007669"/>
    <property type="project" value="UniProtKB-KW"/>
</dbReference>
<dbReference type="AlphaFoldDB" id="A0A6I6DBR9"/>
<dbReference type="EMBL" id="CP046457">
    <property type="protein sequence ID" value="QGT98630.1"/>
    <property type="molecule type" value="Genomic_DNA"/>
</dbReference>
<reference evidence="2" key="1">
    <citation type="journal article" date="2019" name="Microbiology">
        <title>Complete Genome Sequence of an Uncultured Bacterium of the Candidate Phylum Bipolaricaulota.</title>
        <authorList>
            <person name="Kadnikov V.V."/>
            <person name="Mardanov A.V."/>
            <person name="Beletsky A.V."/>
            <person name="Frank Y.A."/>
            <person name="Karnachuk O.V."/>
            <person name="Ravin N.V."/>
        </authorList>
    </citation>
    <scope>NUCLEOTIDE SEQUENCE [LARGE SCALE GENOMIC DNA]</scope>
</reference>